<accession>A0A9R1WSQ0</accession>
<reference evidence="2 3" key="1">
    <citation type="journal article" date="2017" name="Nat. Commun.">
        <title>Genome assembly with in vitro proximity ligation data and whole-genome triplication in lettuce.</title>
        <authorList>
            <person name="Reyes-Chin-Wo S."/>
            <person name="Wang Z."/>
            <person name="Yang X."/>
            <person name="Kozik A."/>
            <person name="Arikit S."/>
            <person name="Song C."/>
            <person name="Xia L."/>
            <person name="Froenicke L."/>
            <person name="Lavelle D.O."/>
            <person name="Truco M.J."/>
            <person name="Xia R."/>
            <person name="Zhu S."/>
            <person name="Xu C."/>
            <person name="Xu H."/>
            <person name="Xu X."/>
            <person name="Cox K."/>
            <person name="Korf I."/>
            <person name="Meyers B.C."/>
            <person name="Michelmore R.W."/>
        </authorList>
    </citation>
    <scope>NUCLEOTIDE SEQUENCE [LARGE SCALE GENOMIC DNA]</scope>
    <source>
        <strain evidence="3">cv. Salinas</strain>
        <tissue evidence="2">Seedlings</tissue>
    </source>
</reference>
<protein>
    <recommendedName>
        <fullName evidence="1">Replication protein A 70 kDa DNA-binding subunit B/D first OB fold domain-containing protein</fullName>
    </recommendedName>
</protein>
<proteinExistence type="predicted"/>
<dbReference type="Proteomes" id="UP000235145">
    <property type="component" value="Unassembled WGS sequence"/>
</dbReference>
<sequence length="145" mass="17030">MKKNLCFIFISYNNFLYHLQGTRIHATIKKNIINAFQALPEEGAVRQITNFGMTINEGDYMLVAHKHNINSYKTSTIRISTHFVDMIDPFNFVSFHYLTAINFDTRVAFDFIGQVVSTELMRVIKENPREKYCCTRSEVLFFIYH</sequence>
<dbReference type="Pfam" id="PF02721">
    <property type="entry name" value="DUF223"/>
    <property type="match status" value="1"/>
</dbReference>
<evidence type="ECO:0000313" key="3">
    <source>
        <dbReference type="Proteomes" id="UP000235145"/>
    </source>
</evidence>
<evidence type="ECO:0000259" key="1">
    <source>
        <dbReference type="Pfam" id="PF02721"/>
    </source>
</evidence>
<comment type="caution">
    <text evidence="2">The sequence shown here is derived from an EMBL/GenBank/DDBJ whole genome shotgun (WGS) entry which is preliminary data.</text>
</comment>
<dbReference type="InterPro" id="IPR012340">
    <property type="entry name" value="NA-bd_OB-fold"/>
</dbReference>
<dbReference type="EMBL" id="NBSK02000001">
    <property type="protein sequence ID" value="KAJ0228026.1"/>
    <property type="molecule type" value="Genomic_DNA"/>
</dbReference>
<feature type="domain" description="Replication protein A 70 kDa DNA-binding subunit B/D first OB fold" evidence="1">
    <location>
        <begin position="18"/>
        <end position="76"/>
    </location>
</feature>
<name>A0A9R1WSQ0_LACSA</name>
<dbReference type="AlphaFoldDB" id="A0A9R1WSQ0"/>
<organism evidence="2 3">
    <name type="scientific">Lactuca sativa</name>
    <name type="common">Garden lettuce</name>
    <dbReference type="NCBI Taxonomy" id="4236"/>
    <lineage>
        <taxon>Eukaryota</taxon>
        <taxon>Viridiplantae</taxon>
        <taxon>Streptophyta</taxon>
        <taxon>Embryophyta</taxon>
        <taxon>Tracheophyta</taxon>
        <taxon>Spermatophyta</taxon>
        <taxon>Magnoliopsida</taxon>
        <taxon>eudicotyledons</taxon>
        <taxon>Gunneridae</taxon>
        <taxon>Pentapetalae</taxon>
        <taxon>asterids</taxon>
        <taxon>campanulids</taxon>
        <taxon>Asterales</taxon>
        <taxon>Asteraceae</taxon>
        <taxon>Cichorioideae</taxon>
        <taxon>Cichorieae</taxon>
        <taxon>Lactucinae</taxon>
        <taxon>Lactuca</taxon>
    </lineage>
</organism>
<dbReference type="Gene3D" id="2.40.50.140">
    <property type="entry name" value="Nucleic acid-binding proteins"/>
    <property type="match status" value="1"/>
</dbReference>
<keyword evidence="3" id="KW-1185">Reference proteome</keyword>
<evidence type="ECO:0000313" key="2">
    <source>
        <dbReference type="EMBL" id="KAJ0228026.1"/>
    </source>
</evidence>
<gene>
    <name evidence="2" type="ORF">LSAT_V11C100044890</name>
</gene>
<dbReference type="InterPro" id="IPR003871">
    <property type="entry name" value="RFA1B/D_OB_1st"/>
</dbReference>